<keyword evidence="2" id="KW-1185">Reference proteome</keyword>
<name>A0A0U4E457_9BACI</name>
<dbReference type="STRING" id="1472767.AOX59_03215"/>
<dbReference type="EMBL" id="CP013862">
    <property type="protein sequence ID" value="ALX47697.1"/>
    <property type="molecule type" value="Genomic_DNA"/>
</dbReference>
<gene>
    <name evidence="1" type="ORF">AOX59_03215</name>
</gene>
<accession>A0A0U4E457</accession>
<reference evidence="1 2" key="1">
    <citation type="submission" date="2016-01" db="EMBL/GenBank/DDBJ databases">
        <title>Complete genome sequence of strain Lentibacillus amyloliquefaciens LAM0015T isolated from saline sediment.</title>
        <authorList>
            <person name="Wang J.-L."/>
            <person name="He M.-X."/>
        </authorList>
    </citation>
    <scope>NUCLEOTIDE SEQUENCE [LARGE SCALE GENOMIC DNA]</scope>
    <source>
        <strain evidence="1 2">LAM0015</strain>
    </source>
</reference>
<sequence length="99" mass="12401">MIEVQIDKQALDQKYREEIEKHLRDLDKQLVYWDTKELKRRTCMSWNTIQDTFFHEEGFPKVKIGGKWYFPAEETTQFLNDWLYRKRKKNYYQFQRKNA</sequence>
<dbReference type="Proteomes" id="UP000050331">
    <property type="component" value="Chromosome"/>
</dbReference>
<evidence type="ECO:0000313" key="2">
    <source>
        <dbReference type="Proteomes" id="UP000050331"/>
    </source>
</evidence>
<protein>
    <submittedName>
        <fullName evidence="1">Group-specific protein</fullName>
    </submittedName>
</protein>
<evidence type="ECO:0000313" key="1">
    <source>
        <dbReference type="EMBL" id="ALX47697.1"/>
    </source>
</evidence>
<dbReference type="OrthoDB" id="2167122at2"/>
<proteinExistence type="predicted"/>
<dbReference type="AlphaFoldDB" id="A0A0U4E457"/>
<organism evidence="1 2">
    <name type="scientific">Lentibacillus amyloliquefaciens</name>
    <dbReference type="NCBI Taxonomy" id="1472767"/>
    <lineage>
        <taxon>Bacteria</taxon>
        <taxon>Bacillati</taxon>
        <taxon>Bacillota</taxon>
        <taxon>Bacilli</taxon>
        <taxon>Bacillales</taxon>
        <taxon>Bacillaceae</taxon>
        <taxon>Lentibacillus</taxon>
    </lineage>
</organism>
<dbReference type="KEGG" id="lao:AOX59_03215"/>
<dbReference type="RefSeq" id="WP_068441745.1">
    <property type="nucleotide sequence ID" value="NZ_CP013862.1"/>
</dbReference>